<keyword evidence="4 7" id="KW-0418">Kinase</keyword>
<gene>
    <name evidence="7" type="ORF">SAMN04488059_10941</name>
</gene>
<dbReference type="Gene3D" id="3.40.1190.20">
    <property type="match status" value="1"/>
</dbReference>
<evidence type="ECO:0000256" key="1">
    <source>
        <dbReference type="ARBA" id="ARBA00010688"/>
    </source>
</evidence>
<feature type="domain" description="Carbohydrate kinase PfkB" evidence="6">
    <location>
        <begin position="30"/>
        <end position="314"/>
    </location>
</feature>
<organism evidence="7 8">
    <name type="scientific">Devosia psychrophila</name>
    <dbReference type="NCBI Taxonomy" id="728005"/>
    <lineage>
        <taxon>Bacteria</taxon>
        <taxon>Pseudomonadati</taxon>
        <taxon>Pseudomonadota</taxon>
        <taxon>Alphaproteobacteria</taxon>
        <taxon>Hyphomicrobiales</taxon>
        <taxon>Devosiaceae</taxon>
        <taxon>Devosia</taxon>
    </lineage>
</organism>
<dbReference type="PANTHER" id="PTHR43085">
    <property type="entry name" value="HEXOKINASE FAMILY MEMBER"/>
    <property type="match status" value="1"/>
</dbReference>
<dbReference type="OrthoDB" id="9795789at2"/>
<dbReference type="Proteomes" id="UP000182258">
    <property type="component" value="Unassembled WGS sequence"/>
</dbReference>
<reference evidence="7 8" key="1">
    <citation type="submission" date="2016-10" db="EMBL/GenBank/DDBJ databases">
        <authorList>
            <person name="de Groot N.N."/>
        </authorList>
    </citation>
    <scope>NUCLEOTIDE SEQUENCE [LARGE SCALE GENOMIC DNA]</scope>
    <source>
        <strain evidence="7 8">CGMCC 1.10210</strain>
    </source>
</reference>
<dbReference type="GO" id="GO:0005524">
    <property type="term" value="F:ATP binding"/>
    <property type="evidence" value="ECO:0007669"/>
    <property type="project" value="UniProtKB-KW"/>
</dbReference>
<evidence type="ECO:0000256" key="2">
    <source>
        <dbReference type="ARBA" id="ARBA00022679"/>
    </source>
</evidence>
<dbReference type="AlphaFoldDB" id="A0A1I1LEW2"/>
<keyword evidence="3" id="KW-0547">Nucleotide-binding</keyword>
<dbReference type="PROSITE" id="PS00584">
    <property type="entry name" value="PFKB_KINASES_2"/>
    <property type="match status" value="1"/>
</dbReference>
<dbReference type="SUPFAM" id="SSF53613">
    <property type="entry name" value="Ribokinase-like"/>
    <property type="match status" value="1"/>
</dbReference>
<proteinExistence type="inferred from homology"/>
<evidence type="ECO:0000256" key="4">
    <source>
        <dbReference type="ARBA" id="ARBA00022777"/>
    </source>
</evidence>
<dbReference type="STRING" id="728005.SAMN04488059_10941"/>
<evidence type="ECO:0000256" key="5">
    <source>
        <dbReference type="ARBA" id="ARBA00022840"/>
    </source>
</evidence>
<evidence type="ECO:0000313" key="8">
    <source>
        <dbReference type="Proteomes" id="UP000182258"/>
    </source>
</evidence>
<dbReference type="GO" id="GO:0016301">
    <property type="term" value="F:kinase activity"/>
    <property type="evidence" value="ECO:0007669"/>
    <property type="project" value="UniProtKB-KW"/>
</dbReference>
<dbReference type="InterPro" id="IPR002173">
    <property type="entry name" value="Carboh/pur_kinase_PfkB_CS"/>
</dbReference>
<dbReference type="InterPro" id="IPR050306">
    <property type="entry name" value="PfkB_Carbo_kinase"/>
</dbReference>
<evidence type="ECO:0000259" key="6">
    <source>
        <dbReference type="Pfam" id="PF00294"/>
    </source>
</evidence>
<evidence type="ECO:0000313" key="7">
    <source>
        <dbReference type="EMBL" id="SFC69548.1"/>
    </source>
</evidence>
<sequence>MFVVGGESLIDLKAEVVLSDGTLIGRDGEDQIVMTAHPGGSPYNCAIALAKLGNDTGFLCPISADAFGDYLLGPLDEAGVTTLLTERVKEYTTLAVVNFDANHNARYGFYRSADGAIEARTAIAALPEQLDLYQIGGFCPIKPDEAAVWLEIVKAAIAKGATISIDPNVRPSLVADFTGFKARLSNFLDLAHVVKVSQEDLEALDNSRSIEQHAADLLDRANCELVVVTLGDRGSRAFTKSGKATAAIYSPPVLGDTVGAGDSLMAGILSWLNERDLLKPGKLNGLGDGALSDMLAFGAVVAGINCGRKGCKPPTRAEVDAVLGK</sequence>
<accession>A0A1I1LEW2</accession>
<dbReference type="InterPro" id="IPR029056">
    <property type="entry name" value="Ribokinase-like"/>
</dbReference>
<protein>
    <submittedName>
        <fullName evidence="7">Fructokinase</fullName>
    </submittedName>
</protein>
<dbReference type="RefSeq" id="WP_052952577.1">
    <property type="nucleotide sequence ID" value="NZ_FOMB01000009.1"/>
</dbReference>
<comment type="similarity">
    <text evidence="1">Belongs to the carbohydrate kinase PfkB family.</text>
</comment>
<dbReference type="CDD" id="cd01167">
    <property type="entry name" value="bac_FRK"/>
    <property type="match status" value="1"/>
</dbReference>
<evidence type="ECO:0000256" key="3">
    <source>
        <dbReference type="ARBA" id="ARBA00022741"/>
    </source>
</evidence>
<keyword evidence="2" id="KW-0808">Transferase</keyword>
<dbReference type="EMBL" id="FOMB01000009">
    <property type="protein sequence ID" value="SFC69548.1"/>
    <property type="molecule type" value="Genomic_DNA"/>
</dbReference>
<dbReference type="InterPro" id="IPR011611">
    <property type="entry name" value="PfkB_dom"/>
</dbReference>
<dbReference type="PANTHER" id="PTHR43085:SF1">
    <property type="entry name" value="PSEUDOURIDINE KINASE-RELATED"/>
    <property type="match status" value="1"/>
</dbReference>
<name>A0A1I1LEW2_9HYPH</name>
<dbReference type="Pfam" id="PF00294">
    <property type="entry name" value="PfkB"/>
    <property type="match status" value="1"/>
</dbReference>
<keyword evidence="5" id="KW-0067">ATP-binding</keyword>